<keyword evidence="3 7" id="KW-0378">Hydrolase</keyword>
<dbReference type="Gene3D" id="2.40.30.270">
    <property type="match status" value="1"/>
</dbReference>
<evidence type="ECO:0000256" key="3">
    <source>
        <dbReference type="ARBA" id="ARBA00022801"/>
    </source>
</evidence>
<dbReference type="GO" id="GO:0003677">
    <property type="term" value="F:DNA binding"/>
    <property type="evidence" value="ECO:0007669"/>
    <property type="project" value="InterPro"/>
</dbReference>
<dbReference type="GO" id="GO:0005524">
    <property type="term" value="F:ATP binding"/>
    <property type="evidence" value="ECO:0007669"/>
    <property type="project" value="UniProtKB-KW"/>
</dbReference>
<keyword evidence="5" id="KW-0067">ATP-binding</keyword>
<dbReference type="GO" id="GO:0016787">
    <property type="term" value="F:hydrolase activity"/>
    <property type="evidence" value="ECO:0007669"/>
    <property type="project" value="UniProtKB-KW"/>
</dbReference>
<evidence type="ECO:0000256" key="5">
    <source>
        <dbReference type="ARBA" id="ARBA00022840"/>
    </source>
</evidence>
<dbReference type="InterPro" id="IPR041679">
    <property type="entry name" value="DNA2/NAM7-like_C"/>
</dbReference>
<dbReference type="AlphaFoldDB" id="A0A2L1CCM0"/>
<dbReference type="NCBIfam" id="TIGR00376">
    <property type="entry name" value="IGHMBP2 family helicase"/>
    <property type="match status" value="1"/>
</dbReference>
<comment type="similarity">
    <text evidence="1">Belongs to the DNA2/NAM7 helicase family.</text>
</comment>
<keyword evidence="4 7" id="KW-0347">Helicase</keyword>
<evidence type="ECO:0000313" key="8">
    <source>
        <dbReference type="Proteomes" id="UP000239462"/>
    </source>
</evidence>
<dbReference type="PANTHER" id="PTHR43788:SF8">
    <property type="entry name" value="DNA-BINDING PROTEIN SMUBP-2"/>
    <property type="match status" value="1"/>
</dbReference>
<reference evidence="8" key="1">
    <citation type="journal article" date="2018" name="Genome Announc.">
        <title>Complete Genome Sequence of the Methanococcus maripaludis Type Strain JJ (DSM 2067), a Model for Selenoprotein Synthesis in Archaea.</title>
        <authorList>
            <person name="Poehlein A."/>
            <person name="Heym D."/>
            <person name="Quitzke V."/>
            <person name="Fersch J."/>
            <person name="Daniel R."/>
            <person name="Rother M."/>
        </authorList>
    </citation>
    <scope>NUCLEOTIDE SEQUENCE [LARGE SCALE GENOMIC DNA]</scope>
    <source>
        <strain evidence="8">DSM 2067</strain>
    </source>
</reference>
<dbReference type="FunFam" id="2.40.30.270:FF:000007">
    <property type="entry name" value="DNA helicase, putative"/>
    <property type="match status" value="1"/>
</dbReference>
<keyword evidence="2" id="KW-0547">Nucleotide-binding</keyword>
<dbReference type="InterPro" id="IPR014001">
    <property type="entry name" value="Helicase_ATP-bd"/>
</dbReference>
<feature type="domain" description="Helicase ATP-binding" evidence="6">
    <location>
        <begin position="169"/>
        <end position="448"/>
    </location>
</feature>
<proteinExistence type="inferred from homology"/>
<dbReference type="InterPro" id="IPR004483">
    <property type="entry name" value="SMUBP-2/Hcs1-like"/>
</dbReference>
<dbReference type="PANTHER" id="PTHR43788">
    <property type="entry name" value="DNA2/NAM7 HELICASE FAMILY MEMBER"/>
    <property type="match status" value="1"/>
</dbReference>
<name>A0A2L1CCM0_METMI</name>
<dbReference type="InterPro" id="IPR041677">
    <property type="entry name" value="DNA2/NAM7_AAA_11"/>
</dbReference>
<dbReference type="CDD" id="cd18808">
    <property type="entry name" value="SF1_C_Upf1"/>
    <property type="match status" value="1"/>
</dbReference>
<dbReference type="SMART" id="SM00487">
    <property type="entry name" value="DEXDc"/>
    <property type="match status" value="1"/>
</dbReference>
<dbReference type="SUPFAM" id="SSF52540">
    <property type="entry name" value="P-loop containing nucleoside triphosphate hydrolases"/>
    <property type="match status" value="1"/>
</dbReference>
<evidence type="ECO:0000256" key="1">
    <source>
        <dbReference type="ARBA" id="ARBA00007913"/>
    </source>
</evidence>
<evidence type="ECO:0000256" key="4">
    <source>
        <dbReference type="ARBA" id="ARBA00022806"/>
    </source>
</evidence>
<accession>A0A2L1CCM0</accession>
<evidence type="ECO:0000256" key="2">
    <source>
        <dbReference type="ARBA" id="ARBA00022741"/>
    </source>
</evidence>
<gene>
    <name evidence="7" type="primary">recD2</name>
    <name evidence="7" type="ORF">MMJJ_12550</name>
</gene>
<protein>
    <submittedName>
        <fullName evidence="7">ATP-dependent RecD-like DNA helicase</fullName>
        <ecNumber evidence="7">3.6.4.12</ecNumber>
    </submittedName>
</protein>
<dbReference type="EC" id="3.6.4.12" evidence="7"/>
<evidence type="ECO:0000259" key="6">
    <source>
        <dbReference type="SMART" id="SM00487"/>
    </source>
</evidence>
<dbReference type="Pfam" id="PF13087">
    <property type="entry name" value="AAA_12"/>
    <property type="match status" value="1"/>
</dbReference>
<dbReference type="KEGG" id="mmad:MMJJ_12550"/>
<dbReference type="FunFam" id="3.40.50.300:FF:000326">
    <property type="entry name" value="P-loop containing nucleoside triphosphate hydrolase"/>
    <property type="match status" value="1"/>
</dbReference>
<dbReference type="InterPro" id="IPR027417">
    <property type="entry name" value="P-loop_NTPase"/>
</dbReference>
<dbReference type="GO" id="GO:0043139">
    <property type="term" value="F:5'-3' DNA helicase activity"/>
    <property type="evidence" value="ECO:0007669"/>
    <property type="project" value="TreeGrafter"/>
</dbReference>
<dbReference type="Gene3D" id="3.40.50.300">
    <property type="entry name" value="P-loop containing nucleotide triphosphate hydrolases"/>
    <property type="match status" value="2"/>
</dbReference>
<evidence type="ECO:0000313" key="7">
    <source>
        <dbReference type="EMBL" id="AVB76636.1"/>
    </source>
</evidence>
<dbReference type="Proteomes" id="UP000239462">
    <property type="component" value="Chromosome"/>
</dbReference>
<dbReference type="EMBL" id="CP026606">
    <property type="protein sequence ID" value="AVB76636.1"/>
    <property type="molecule type" value="Genomic_DNA"/>
</dbReference>
<dbReference type="InterPro" id="IPR050534">
    <property type="entry name" value="Coronavir_polyprotein_1ab"/>
</dbReference>
<dbReference type="GO" id="GO:0005694">
    <property type="term" value="C:chromosome"/>
    <property type="evidence" value="ECO:0007669"/>
    <property type="project" value="UniProtKB-ARBA"/>
</dbReference>
<dbReference type="Pfam" id="PF13086">
    <property type="entry name" value="AAA_11"/>
    <property type="match status" value="1"/>
</dbReference>
<sequence length="634" mass="72974">MMTLKQIYVNKFKELVKKERDHEINFHKEEIKKLGIKRENVGRAILNLNGKVLREFFGEYIVRYGRSEKFKKTDISVGDIVLISKGNPLQSDLLGTVIEIGSNHVDVSTEIVPKWALNDIRLDLYVNDVTFKRMLNALDKFNSTDNRLIDIILSVDSPQKSKSTEIRFLDYRLNEYQKEAVLEALSARDLYLIHGPPGTGKTSTISEVILQEALRKNKVIATADSNIAVDNILSNISKHESFKIVRIGHPSRISKKLMKYSLQNKITEHPNYSTLVKLKTELQKNYDLRKNFQRPDPKWRRGMSNDDIIIFSKLNKDIRGIPKETIKQMADWVICSENIAKTKENVQKFEKKLIDDIISTSDVVVATNSMAGSEILEDYKFDVCVIDEGSQSTEPSSLIPIVRSRKLIIAGDHKQLPPTVLSDELELKKTLFERMIHENPEFSKILQVQYRMNEKIMEFSNEMFYENKLIAHESVKSHNLLEIVENVSNEDNDIINEKPLQFINVDGEEQQDSFKSSYNVEEAEKVLEIVSKLQKYEIPVSVITPYDAQVKYISKMLNTDKIDVKSVDGFQGRENEVIVISFVRTDKMGFLKDLRRLNVAVTRAKRKLIVVGSKNLLIKDDAYSKFLNCFNDNQ</sequence>
<organism evidence="7 8">
    <name type="scientific">Methanococcus maripaludis</name>
    <name type="common">Methanococcus deltae</name>
    <dbReference type="NCBI Taxonomy" id="39152"/>
    <lineage>
        <taxon>Archaea</taxon>
        <taxon>Methanobacteriati</taxon>
        <taxon>Methanobacteriota</taxon>
        <taxon>Methanomada group</taxon>
        <taxon>Methanococci</taxon>
        <taxon>Methanococcales</taxon>
        <taxon>Methanococcaceae</taxon>
        <taxon>Methanococcus</taxon>
    </lineage>
</organism>
<dbReference type="InterPro" id="IPR047187">
    <property type="entry name" value="SF1_C_Upf1"/>
</dbReference>